<reference evidence="2" key="1">
    <citation type="submission" date="2023-07" db="EMBL/GenBank/DDBJ databases">
        <authorList>
            <person name="Luz R."/>
            <person name="Cordeiro R."/>
            <person name="Fonseca A."/>
            <person name="Goncalves V."/>
        </authorList>
    </citation>
    <scope>NUCLEOTIDE SEQUENCE [LARGE SCALE GENOMIC DNA]</scope>
    <source>
        <strain evidence="2">BACA0444</strain>
    </source>
</reference>
<evidence type="ECO:0000313" key="1">
    <source>
        <dbReference type="EMBL" id="MDS3860733.1"/>
    </source>
</evidence>
<protein>
    <submittedName>
        <fullName evidence="1">Uncharacterized protein</fullName>
    </submittedName>
</protein>
<evidence type="ECO:0000313" key="2">
    <source>
        <dbReference type="Proteomes" id="UP001268256"/>
    </source>
</evidence>
<dbReference type="RefSeq" id="WP_322878000.1">
    <property type="nucleotide sequence ID" value="NZ_JAVMIP010000006.1"/>
</dbReference>
<accession>A0AAE4FR28</accession>
<keyword evidence="2" id="KW-1185">Reference proteome</keyword>
<dbReference type="Proteomes" id="UP001268256">
    <property type="component" value="Unassembled WGS sequence"/>
</dbReference>
<sequence>MTVVYQSRFLRFWRVQVHRWQHHWQIQHRRWQNSLKWTVQAWVYPLYRLVQLNQWLPRGLKQGLKQQWQTLQAQAEPPPPPASDTPIVNLLQSLDSPGLTLTHADGATAPQLILHPPQPPSKPIFQPDWTRLTALGIMGWKSLKVWWTPKQPRQLPVIPAPLALEPAHSREPSPDRPQSKLMTPIQAWWQWLGAKFQSQRPELPIPQSNLETSAALEPLTAPLDLTPTAKSGTITPPASHLAWGWLKTTTLQLAQTTQTFWQKRDQISDSFQALTRTIKTALEPHSAALQPRDSAALEKLARPSTAGLEPQTIQIQGIACQLTNRHLVLVGANNQIFDILTGAQQKQLTERILWELAGYYYQLRQWQHLTGQSLARWGLTATPDLSLNPSPGKQLRPSSQNLSLPAGLASTLTGLWSQLQAWLLGWPTPPPEAQSLIIPEAPVRAIGQNPTQLISPLSGLHTPDLANSKQSPGLTATHPFTLDIDSTFLGYEPQGLEIIWLWLDRLFLWLERAWAWLWGLGPKLGNLG</sequence>
<name>A0AAE4FR28_9CYAN</name>
<organism evidence="1 2">
    <name type="scientific">Pseudocalidococcus azoricus BACA0444</name>
    <dbReference type="NCBI Taxonomy" id="2918990"/>
    <lineage>
        <taxon>Bacteria</taxon>
        <taxon>Bacillati</taxon>
        <taxon>Cyanobacteriota</taxon>
        <taxon>Cyanophyceae</taxon>
        <taxon>Acaryochloridales</taxon>
        <taxon>Thermosynechococcaceae</taxon>
        <taxon>Pseudocalidococcus</taxon>
        <taxon>Pseudocalidococcus azoricus</taxon>
    </lineage>
</organism>
<proteinExistence type="predicted"/>
<dbReference type="EMBL" id="JAVMIP010000006">
    <property type="protein sequence ID" value="MDS3860733.1"/>
    <property type="molecule type" value="Genomic_DNA"/>
</dbReference>
<gene>
    <name evidence="1" type="ORF">RIF25_07890</name>
</gene>
<comment type="caution">
    <text evidence="1">The sequence shown here is derived from an EMBL/GenBank/DDBJ whole genome shotgun (WGS) entry which is preliminary data.</text>
</comment>
<dbReference type="AlphaFoldDB" id="A0AAE4FR28"/>